<comment type="caution">
    <text evidence="3">The sequence shown here is derived from an EMBL/GenBank/DDBJ whole genome shotgun (WGS) entry which is preliminary data.</text>
</comment>
<dbReference type="SUPFAM" id="SSF53474">
    <property type="entry name" value="alpha/beta-Hydrolases"/>
    <property type="match status" value="1"/>
</dbReference>
<accession>A0A917S0H3</accession>
<keyword evidence="1" id="KW-0378">Hydrolase</keyword>
<dbReference type="InterPro" id="IPR050300">
    <property type="entry name" value="GDXG_lipolytic_enzyme"/>
</dbReference>
<keyword evidence="4" id="KW-1185">Reference proteome</keyword>
<dbReference type="Proteomes" id="UP000613840">
    <property type="component" value="Unassembled WGS sequence"/>
</dbReference>
<evidence type="ECO:0000259" key="2">
    <source>
        <dbReference type="Pfam" id="PF07859"/>
    </source>
</evidence>
<reference evidence="3" key="2">
    <citation type="submission" date="2020-09" db="EMBL/GenBank/DDBJ databases">
        <authorList>
            <person name="Sun Q."/>
            <person name="Zhou Y."/>
        </authorList>
    </citation>
    <scope>NUCLEOTIDE SEQUENCE</scope>
    <source>
        <strain evidence="3">CGMCC 4.7306</strain>
    </source>
</reference>
<dbReference type="PANTHER" id="PTHR48081">
    <property type="entry name" value="AB HYDROLASE SUPERFAMILY PROTEIN C4A8.06C"/>
    <property type="match status" value="1"/>
</dbReference>
<dbReference type="InterPro" id="IPR029058">
    <property type="entry name" value="AB_hydrolase_fold"/>
</dbReference>
<protein>
    <submittedName>
        <fullName evidence="3">Esterase</fullName>
    </submittedName>
</protein>
<evidence type="ECO:0000256" key="1">
    <source>
        <dbReference type="ARBA" id="ARBA00022801"/>
    </source>
</evidence>
<organism evidence="3 4">
    <name type="scientific">Microlunatus endophyticus</name>
    <dbReference type="NCBI Taxonomy" id="1716077"/>
    <lineage>
        <taxon>Bacteria</taxon>
        <taxon>Bacillati</taxon>
        <taxon>Actinomycetota</taxon>
        <taxon>Actinomycetes</taxon>
        <taxon>Propionibacteriales</taxon>
        <taxon>Propionibacteriaceae</taxon>
        <taxon>Microlunatus</taxon>
    </lineage>
</organism>
<evidence type="ECO:0000313" key="4">
    <source>
        <dbReference type="Proteomes" id="UP000613840"/>
    </source>
</evidence>
<dbReference type="Gene3D" id="3.40.50.1820">
    <property type="entry name" value="alpha/beta hydrolase"/>
    <property type="match status" value="1"/>
</dbReference>
<evidence type="ECO:0000313" key="3">
    <source>
        <dbReference type="EMBL" id="GGL46923.1"/>
    </source>
</evidence>
<dbReference type="PANTHER" id="PTHR48081:SF8">
    <property type="entry name" value="ALPHA_BETA HYDROLASE FOLD-3 DOMAIN-CONTAINING PROTEIN-RELATED"/>
    <property type="match status" value="1"/>
</dbReference>
<name>A0A917S0H3_9ACTN</name>
<proteinExistence type="predicted"/>
<dbReference type="EMBL" id="BMMZ01000001">
    <property type="protein sequence ID" value="GGL46923.1"/>
    <property type="molecule type" value="Genomic_DNA"/>
</dbReference>
<gene>
    <name evidence="3" type="ORF">GCM10011575_00960</name>
</gene>
<dbReference type="Pfam" id="PF07859">
    <property type="entry name" value="Abhydrolase_3"/>
    <property type="match status" value="1"/>
</dbReference>
<feature type="domain" description="Alpha/beta hydrolase fold-3" evidence="2">
    <location>
        <begin position="97"/>
        <end position="304"/>
    </location>
</feature>
<reference evidence="3" key="1">
    <citation type="journal article" date="2014" name="Int. J. Syst. Evol. Microbiol.">
        <title>Complete genome sequence of Corynebacterium casei LMG S-19264T (=DSM 44701T), isolated from a smear-ripened cheese.</title>
        <authorList>
            <consortium name="US DOE Joint Genome Institute (JGI-PGF)"/>
            <person name="Walter F."/>
            <person name="Albersmeier A."/>
            <person name="Kalinowski J."/>
            <person name="Ruckert C."/>
        </authorList>
    </citation>
    <scope>NUCLEOTIDE SEQUENCE</scope>
    <source>
        <strain evidence="3">CGMCC 4.7306</strain>
    </source>
</reference>
<dbReference type="GO" id="GO:0016787">
    <property type="term" value="F:hydrolase activity"/>
    <property type="evidence" value="ECO:0007669"/>
    <property type="project" value="UniProtKB-KW"/>
</dbReference>
<sequence length="330" mass="35050">MTTVEERALPRPPYDPELLPMLEAAAQQGLPSSITPEMIAPMRETGNDGWAPPIEELIADRPIVHTERTVPGPAGAPDIILSILTPAEPLAAAPAIYHTHGGGMIIGNRHDGVAGFLDLIEQHKLVLVSVEYRLAPEHPDPAPVEDCYAGLVWTAEHADELGIDPSRLIIGGASAGGGLAAGVTLLARDRGGPALAGQLLLCPMLDDRNITVSSRQYQGIGVWDRTSNKTGWDALLGEGHESRDVSVYAAPARADDLRNLPPAFIDVGSAEVFRDEDIDYASRIWAAGGQAELHVWAGGFHGFQLMGGQAAVSVSARGAAEDWIRRTLSL</sequence>
<dbReference type="InterPro" id="IPR013094">
    <property type="entry name" value="AB_hydrolase_3"/>
</dbReference>
<dbReference type="AlphaFoldDB" id="A0A917S0H3"/>
<dbReference type="RefSeq" id="WP_188893217.1">
    <property type="nucleotide sequence ID" value="NZ_BMMZ01000001.1"/>
</dbReference>